<organism evidence="7 8">
    <name type="scientific">Kiloniella spongiae</name>
    <dbReference type="NCBI Taxonomy" id="1489064"/>
    <lineage>
        <taxon>Bacteria</taxon>
        <taxon>Pseudomonadati</taxon>
        <taxon>Pseudomonadota</taxon>
        <taxon>Alphaproteobacteria</taxon>
        <taxon>Rhodospirillales</taxon>
        <taxon>Kiloniellaceae</taxon>
        <taxon>Kiloniella</taxon>
    </lineage>
</organism>
<protein>
    <recommendedName>
        <fullName evidence="1">pyridoxal kinase</fullName>
        <ecNumber evidence="1">2.7.1.35</ecNumber>
    </recommendedName>
</protein>
<dbReference type="InterPro" id="IPR013749">
    <property type="entry name" value="PM/HMP-P_kinase-1"/>
</dbReference>
<evidence type="ECO:0000256" key="2">
    <source>
        <dbReference type="ARBA" id="ARBA00022679"/>
    </source>
</evidence>
<dbReference type="InterPro" id="IPR004625">
    <property type="entry name" value="PyrdxlKinase"/>
</dbReference>
<proteinExistence type="predicted"/>
<name>A0A0H2MWQ3_9PROT</name>
<comment type="caution">
    <text evidence="7">The sequence shown here is derived from an EMBL/GenBank/DDBJ whole genome shotgun (WGS) entry which is preliminary data.</text>
</comment>
<dbReference type="Proteomes" id="UP000035444">
    <property type="component" value="Unassembled WGS sequence"/>
</dbReference>
<sequence>MPSIISAQSHVCYGHVGNSAAAFPMQKLGVSVHLVPTTILSNHPAHSSFYGQAIESDLLQDLFSGLEERGAFHGSAGFQSGYLATLENGYVIEKAVKRFKVCNPQGLYCLDPVMGDVGKGFFVQAGIPQLITDKLLPLADIITPNKFEFDSLTATSCLNHGDMVAVARKLMKDFTLRCVVVTSADFAADSTGEETTHTLVVRPDRAMLYSTPFLQNGPSGTGDLFTAMFIARILLGQNEMDAAELSLNAVYSIIKHTVASDLRELDIITHQKCIISASNIITRKKV</sequence>
<dbReference type="Pfam" id="PF08543">
    <property type="entry name" value="Phos_pyr_kin"/>
    <property type="match status" value="1"/>
</dbReference>
<dbReference type="EMBL" id="LAQL01000005">
    <property type="protein sequence ID" value="KLN61130.1"/>
    <property type="molecule type" value="Genomic_DNA"/>
</dbReference>
<evidence type="ECO:0000256" key="5">
    <source>
        <dbReference type="ARBA" id="ARBA00022840"/>
    </source>
</evidence>
<dbReference type="InterPro" id="IPR029056">
    <property type="entry name" value="Ribokinase-like"/>
</dbReference>
<keyword evidence="4" id="KW-0418">Kinase</keyword>
<dbReference type="NCBIfam" id="TIGR00687">
    <property type="entry name" value="pyridox_kin"/>
    <property type="match status" value="1"/>
</dbReference>
<reference evidence="7 8" key="1">
    <citation type="submission" date="2015-03" db="EMBL/GenBank/DDBJ databases">
        <title>Genome Sequence of Kiloniella spongiae MEBiC09566, isolated from a marine sponge.</title>
        <authorList>
            <person name="Shao Z."/>
            <person name="Wang L."/>
            <person name="Li X."/>
        </authorList>
    </citation>
    <scope>NUCLEOTIDE SEQUENCE [LARGE SCALE GENOMIC DNA]</scope>
    <source>
        <strain evidence="7 8">MEBiC09566</strain>
    </source>
</reference>
<dbReference type="GO" id="GO:0009443">
    <property type="term" value="P:pyridoxal 5'-phosphate salvage"/>
    <property type="evidence" value="ECO:0007669"/>
    <property type="project" value="InterPro"/>
</dbReference>
<dbReference type="EC" id="2.7.1.35" evidence="1"/>
<evidence type="ECO:0000313" key="7">
    <source>
        <dbReference type="EMBL" id="KLN61130.1"/>
    </source>
</evidence>
<dbReference type="PANTHER" id="PTHR10534">
    <property type="entry name" value="PYRIDOXAL KINASE"/>
    <property type="match status" value="1"/>
</dbReference>
<evidence type="ECO:0000256" key="4">
    <source>
        <dbReference type="ARBA" id="ARBA00022777"/>
    </source>
</evidence>
<dbReference type="STRING" id="1489064.WH96_08155"/>
<dbReference type="PATRIC" id="fig|1489064.4.peg.2894"/>
<dbReference type="GO" id="GO:0005829">
    <property type="term" value="C:cytosol"/>
    <property type="evidence" value="ECO:0007669"/>
    <property type="project" value="TreeGrafter"/>
</dbReference>
<dbReference type="PANTHER" id="PTHR10534:SF2">
    <property type="entry name" value="PYRIDOXAL KINASE"/>
    <property type="match status" value="1"/>
</dbReference>
<dbReference type="AlphaFoldDB" id="A0A0H2MWQ3"/>
<evidence type="ECO:0000313" key="8">
    <source>
        <dbReference type="Proteomes" id="UP000035444"/>
    </source>
</evidence>
<dbReference type="GO" id="GO:0005524">
    <property type="term" value="F:ATP binding"/>
    <property type="evidence" value="ECO:0007669"/>
    <property type="project" value="UniProtKB-KW"/>
</dbReference>
<dbReference type="CDD" id="cd01173">
    <property type="entry name" value="pyridoxal_pyridoxamine_kinase"/>
    <property type="match status" value="1"/>
</dbReference>
<dbReference type="RefSeq" id="WP_047763679.1">
    <property type="nucleotide sequence ID" value="NZ_LAQL01000005.1"/>
</dbReference>
<keyword evidence="2" id="KW-0808">Transferase</keyword>
<dbReference type="Gene3D" id="3.40.1190.20">
    <property type="match status" value="1"/>
</dbReference>
<dbReference type="SUPFAM" id="SSF53613">
    <property type="entry name" value="Ribokinase-like"/>
    <property type="match status" value="1"/>
</dbReference>
<gene>
    <name evidence="7" type="ORF">WH96_08155</name>
</gene>
<feature type="domain" description="Pyridoxamine kinase/Phosphomethylpyrimidine kinase" evidence="6">
    <location>
        <begin position="86"/>
        <end position="258"/>
    </location>
</feature>
<keyword evidence="5" id="KW-0067">ATP-binding</keyword>
<evidence type="ECO:0000256" key="1">
    <source>
        <dbReference type="ARBA" id="ARBA00012104"/>
    </source>
</evidence>
<keyword evidence="3" id="KW-0547">Nucleotide-binding</keyword>
<evidence type="ECO:0000259" key="6">
    <source>
        <dbReference type="Pfam" id="PF08543"/>
    </source>
</evidence>
<keyword evidence="8" id="KW-1185">Reference proteome</keyword>
<accession>A0A0H2MWQ3</accession>
<dbReference type="GO" id="GO:0008478">
    <property type="term" value="F:pyridoxal kinase activity"/>
    <property type="evidence" value="ECO:0007669"/>
    <property type="project" value="UniProtKB-EC"/>
</dbReference>
<evidence type="ECO:0000256" key="3">
    <source>
        <dbReference type="ARBA" id="ARBA00022741"/>
    </source>
</evidence>